<keyword evidence="10" id="KW-1185">Reference proteome</keyword>
<feature type="domain" description="ABC3 transporter permease C-terminal" evidence="8">
    <location>
        <begin position="293"/>
        <end position="411"/>
    </location>
</feature>
<dbReference type="STRING" id="1458425.SRAA_1153"/>
<feature type="transmembrane region" description="Helical" evidence="7">
    <location>
        <begin position="425"/>
        <end position="444"/>
    </location>
</feature>
<evidence type="ECO:0000256" key="2">
    <source>
        <dbReference type="ARBA" id="ARBA00022475"/>
    </source>
</evidence>
<feature type="transmembrane region" description="Helical" evidence="7">
    <location>
        <begin position="450"/>
        <end position="473"/>
    </location>
</feature>
<feature type="transmembrane region" description="Helical" evidence="7">
    <location>
        <begin position="290"/>
        <end position="314"/>
    </location>
</feature>
<name>A0A060NI93_9BURK</name>
<dbReference type="AlphaFoldDB" id="A0A060NI93"/>
<dbReference type="PANTHER" id="PTHR30287">
    <property type="entry name" value="MEMBRANE COMPONENT OF PREDICTED ABC SUPERFAMILY METABOLITE UPTAKE TRANSPORTER"/>
    <property type="match status" value="1"/>
</dbReference>
<feature type="transmembrane region" description="Helical" evidence="7">
    <location>
        <begin position="46"/>
        <end position="66"/>
    </location>
</feature>
<feature type="transmembrane region" description="Helical" evidence="7">
    <location>
        <begin position="500"/>
        <end position="523"/>
    </location>
</feature>
<dbReference type="KEGG" id="cbaa:SRAA_1153"/>
<evidence type="ECO:0000256" key="4">
    <source>
        <dbReference type="ARBA" id="ARBA00022989"/>
    </source>
</evidence>
<feature type="domain" description="ABC3 transporter permease C-terminal" evidence="8">
    <location>
        <begin position="740"/>
        <end position="853"/>
    </location>
</feature>
<organism evidence="9 10">
    <name type="scientific">Serpentinimonas raichei</name>
    <dbReference type="NCBI Taxonomy" id="1458425"/>
    <lineage>
        <taxon>Bacteria</taxon>
        <taxon>Pseudomonadati</taxon>
        <taxon>Pseudomonadota</taxon>
        <taxon>Betaproteobacteria</taxon>
        <taxon>Burkholderiales</taxon>
        <taxon>Comamonadaceae</taxon>
        <taxon>Serpentinimonas</taxon>
    </lineage>
</organism>
<dbReference type="OrthoDB" id="5292592at2"/>
<feature type="region of interest" description="Disordered" evidence="6">
    <location>
        <begin position="1"/>
        <end position="22"/>
    </location>
</feature>
<sequence>MNDHASASKPAPASAPAPPIPPAPRSASFWGIGWRALRRDARAGELHLLLLAVALAVAALTAVGFFSDRLQQGLQRDARHLLGGDAVVRSDQPLPAAFVQQAQALGLELTQHLGFPTMARADDAQGGTVRLVALKAVQDNYPLRGQLLVGTALGDPGQATTEVPRPGTVWVDPALLAALGVQVGQVLWLGDSRLTIERLIVLEPDRGGGFMSLQPRVLLHQSDLAATGLVQPASRIAYRLVVAGQDAAVQQYVAWAQAEIERSGVRGAQLESFETGRPELQQTLQRAEQFLSLVALLAALLCAVAVSIAARVYATRHLDDCAMLRVLGLSQATMARAYALSFVLVGLLASLIGVLLGYLVHHGFVLLLADLLRADLPAPSGWPALFGLGVGLTLMLAFGLPPVLQLARVPPLRVIRREVGGIKPASLGVLLLGGLGFAALLLGVSHDLQMGLIAVGGFAAAAALFAVTSYAAVRLLRRFVNEATAPTWLRLATRQIAARPAYAVLQISALGIGLLALLLLVLLRTDLISSWQQATPADAPNRFVINIQPDQADAFQASLRAQGIEGFDWYPMFRGRLVAINDQPVDADALPTERGRRLVEREFNLSHSALAPTHNAIVAGRWQPEEAGSISVEEGLAEELGLQLGDRLTFEIAGAPVQARISSLREVDWSSMRANFFVLFPVSQLPDVPVTYLSAFRAPATPGFDADLVRAYPNVTLIDLSGTLAQLQQVLTQVTRAVEFLFSFTLAAGLVVLFAAIGATRSEREREYAILRALGAQTDLLRGVQRAELAGVGLLAGLLAGLAALATNWALARWVFGFDWTPALWVPLAGAVAGAVLALAAGWAGLRSVLRTPVVQTLRQAAQ</sequence>
<protein>
    <submittedName>
        <fullName evidence="9">Predicted ABC-type transport system involved in lysophospholipase L1 biosynthesis, permease component</fullName>
    </submittedName>
</protein>
<evidence type="ECO:0000256" key="5">
    <source>
        <dbReference type="ARBA" id="ARBA00023136"/>
    </source>
</evidence>
<dbReference type="InterPro" id="IPR003838">
    <property type="entry name" value="ABC3_permease_C"/>
</dbReference>
<feature type="transmembrane region" description="Helical" evidence="7">
    <location>
        <begin position="789"/>
        <end position="812"/>
    </location>
</feature>
<dbReference type="PANTHER" id="PTHR30287:SF1">
    <property type="entry name" value="INNER MEMBRANE PROTEIN"/>
    <property type="match status" value="1"/>
</dbReference>
<feature type="transmembrane region" description="Helical" evidence="7">
    <location>
        <begin position="740"/>
        <end position="759"/>
    </location>
</feature>
<keyword evidence="2" id="KW-1003">Cell membrane</keyword>
<evidence type="ECO:0000313" key="10">
    <source>
        <dbReference type="Proteomes" id="UP000067461"/>
    </source>
</evidence>
<evidence type="ECO:0000259" key="8">
    <source>
        <dbReference type="Pfam" id="PF02687"/>
    </source>
</evidence>
<dbReference type="Pfam" id="PF02687">
    <property type="entry name" value="FtsX"/>
    <property type="match status" value="2"/>
</dbReference>
<dbReference type="RefSeq" id="WP_082039938.1">
    <property type="nucleotide sequence ID" value="NZ_AP014568.1"/>
</dbReference>
<feature type="transmembrane region" description="Helical" evidence="7">
    <location>
        <begin position="380"/>
        <end position="404"/>
    </location>
</feature>
<dbReference type="HOGENOM" id="CLU_009475_0_0_4"/>
<keyword evidence="3 7" id="KW-0812">Transmembrane</keyword>
<feature type="compositionally biased region" description="Low complexity" evidence="6">
    <location>
        <begin position="1"/>
        <end position="12"/>
    </location>
</feature>
<gene>
    <name evidence="9" type="ORF">SRAA_1153</name>
</gene>
<dbReference type="InterPro" id="IPR038766">
    <property type="entry name" value="Membrane_comp_ABC_pdt"/>
</dbReference>
<proteinExistence type="predicted"/>
<keyword evidence="5 7" id="KW-0472">Membrane</keyword>
<evidence type="ECO:0000256" key="3">
    <source>
        <dbReference type="ARBA" id="ARBA00022692"/>
    </source>
</evidence>
<feature type="compositionally biased region" description="Pro residues" evidence="6">
    <location>
        <begin position="13"/>
        <end position="22"/>
    </location>
</feature>
<evidence type="ECO:0000313" key="9">
    <source>
        <dbReference type="EMBL" id="BAO81007.1"/>
    </source>
</evidence>
<accession>A0A060NI93</accession>
<reference evidence="9 10" key="1">
    <citation type="journal article" date="2014" name="Nat. Commun.">
        <title>Physiological and genomic features of highly alkaliphilic hydrogen-utilizing Betaproteobacteria from a continental serpentinizing site.</title>
        <authorList>
            <person name="Suzuki S."/>
            <person name="Kuenen J.G."/>
            <person name="Schipper K."/>
            <person name="van der Velde S."/>
            <person name="Ishii S."/>
            <person name="Wu A."/>
            <person name="Sorokin D.Y."/>
            <person name="Tenney A."/>
            <person name="Meng X.Y."/>
            <person name="Morrill P.L."/>
            <person name="Kamagata Y."/>
            <person name="Muyzer G."/>
            <person name="Nealson K.H."/>
        </authorList>
    </citation>
    <scope>NUCLEOTIDE SEQUENCE [LARGE SCALE GENOMIC DNA]</scope>
    <source>
        <strain evidence="9 10">A1</strain>
    </source>
</reference>
<comment type="subcellular location">
    <subcellularLocation>
        <location evidence="1">Cell membrane</location>
        <topology evidence="1">Multi-pass membrane protein</topology>
    </subcellularLocation>
</comment>
<dbReference type="EMBL" id="AP014568">
    <property type="protein sequence ID" value="BAO81007.1"/>
    <property type="molecule type" value="Genomic_DNA"/>
</dbReference>
<dbReference type="Proteomes" id="UP000067461">
    <property type="component" value="Chromosome"/>
</dbReference>
<dbReference type="GO" id="GO:0005886">
    <property type="term" value="C:plasma membrane"/>
    <property type="evidence" value="ECO:0007669"/>
    <property type="project" value="UniProtKB-SubCell"/>
</dbReference>
<feature type="transmembrane region" description="Helical" evidence="7">
    <location>
        <begin position="824"/>
        <end position="846"/>
    </location>
</feature>
<keyword evidence="4 7" id="KW-1133">Transmembrane helix</keyword>
<evidence type="ECO:0000256" key="1">
    <source>
        <dbReference type="ARBA" id="ARBA00004651"/>
    </source>
</evidence>
<evidence type="ECO:0000256" key="7">
    <source>
        <dbReference type="SAM" id="Phobius"/>
    </source>
</evidence>
<evidence type="ECO:0000256" key="6">
    <source>
        <dbReference type="SAM" id="MobiDB-lite"/>
    </source>
</evidence>
<feature type="transmembrane region" description="Helical" evidence="7">
    <location>
        <begin position="335"/>
        <end position="360"/>
    </location>
</feature>